<protein>
    <submittedName>
        <fullName evidence="1">Uncharacterized protein</fullName>
    </submittedName>
</protein>
<evidence type="ECO:0000313" key="1">
    <source>
        <dbReference type="EMBL" id="DAD83315.1"/>
    </source>
</evidence>
<proteinExistence type="predicted"/>
<accession>A0A8S5MN07</accession>
<name>A0A8S5MN07_9CAUD</name>
<sequence length="133" mass="15634">MNTQNYPTWLVPLDIAKKLKEIGFNEHCPFSMENYWSFVDCSKDGNGFFDLEGKNHNIYKDVYSIPTWEQALAWFRAKGYYGNLEATSKGTSAYIFTPKLDFGDWEFTYKKHYEKAREALLLKLIDLYKTANQ</sequence>
<reference evidence="1" key="1">
    <citation type="journal article" date="2021" name="Proc. Natl. Acad. Sci. U.S.A.">
        <title>A Catalog of Tens of Thousands of Viruses from Human Metagenomes Reveals Hidden Associations with Chronic Diseases.</title>
        <authorList>
            <person name="Tisza M.J."/>
            <person name="Buck C.B."/>
        </authorList>
    </citation>
    <scope>NUCLEOTIDE SEQUENCE</scope>
    <source>
        <strain evidence="1">CtsmU9</strain>
    </source>
</reference>
<dbReference type="EMBL" id="BK014933">
    <property type="protein sequence ID" value="DAD83315.1"/>
    <property type="molecule type" value="Genomic_DNA"/>
</dbReference>
<organism evidence="1">
    <name type="scientific">Myoviridae sp. ctsmU9</name>
    <dbReference type="NCBI Taxonomy" id="2826706"/>
    <lineage>
        <taxon>Viruses</taxon>
        <taxon>Duplodnaviria</taxon>
        <taxon>Heunggongvirae</taxon>
        <taxon>Uroviricota</taxon>
        <taxon>Caudoviricetes</taxon>
    </lineage>
</organism>